<accession>A0A2C8YHR8</accession>
<sequence length="88" mass="9268">MAQDTSISGNRGERILAYMVAASVGLSILAFLSIIIGTASGIRNFGEGFWPVAFVLPLIGLPIGLILIIVLIVASSLRRGRETRNAGN</sequence>
<organism evidence="2 3">
    <name type="scientific">Salinibacterium xinjiangense</name>
    <dbReference type="NCBI Taxonomy" id="386302"/>
    <lineage>
        <taxon>Bacteria</taxon>
        <taxon>Bacillati</taxon>
        <taxon>Actinomycetota</taxon>
        <taxon>Actinomycetes</taxon>
        <taxon>Micrococcales</taxon>
        <taxon>Microbacteriaceae</taxon>
        <taxon>Salinibacterium</taxon>
    </lineage>
</organism>
<feature type="transmembrane region" description="Helical" evidence="1">
    <location>
        <begin position="48"/>
        <end position="74"/>
    </location>
</feature>
<keyword evidence="1" id="KW-0472">Membrane</keyword>
<proteinExistence type="predicted"/>
<dbReference type="AlphaFoldDB" id="A0A2C8YHR8"/>
<keyword evidence="3" id="KW-1185">Reference proteome</keyword>
<dbReference type="Proteomes" id="UP000219440">
    <property type="component" value="Unassembled WGS sequence"/>
</dbReference>
<dbReference type="EMBL" id="OCST01000001">
    <property type="protein sequence ID" value="SOE49903.1"/>
    <property type="molecule type" value="Genomic_DNA"/>
</dbReference>
<keyword evidence="1" id="KW-1133">Transmembrane helix</keyword>
<gene>
    <name evidence="2" type="ORF">SAMN06296378_0338</name>
</gene>
<evidence type="ECO:0000313" key="2">
    <source>
        <dbReference type="EMBL" id="SOE49903.1"/>
    </source>
</evidence>
<name>A0A2C8YHR8_9MICO</name>
<feature type="transmembrane region" description="Helical" evidence="1">
    <location>
        <begin position="15"/>
        <end position="36"/>
    </location>
</feature>
<dbReference type="RefSeq" id="WP_097059494.1">
    <property type="nucleotide sequence ID" value="NZ_BMLC01000002.1"/>
</dbReference>
<evidence type="ECO:0000256" key="1">
    <source>
        <dbReference type="SAM" id="Phobius"/>
    </source>
</evidence>
<protein>
    <recommendedName>
        <fullName evidence="4">Multidrug ABC transporter ATPase</fullName>
    </recommendedName>
</protein>
<evidence type="ECO:0008006" key="4">
    <source>
        <dbReference type="Google" id="ProtNLM"/>
    </source>
</evidence>
<evidence type="ECO:0000313" key="3">
    <source>
        <dbReference type="Proteomes" id="UP000219440"/>
    </source>
</evidence>
<keyword evidence="1" id="KW-0812">Transmembrane</keyword>
<reference evidence="2 3" key="1">
    <citation type="submission" date="2017-09" db="EMBL/GenBank/DDBJ databases">
        <authorList>
            <person name="Ehlers B."/>
            <person name="Leendertz F.H."/>
        </authorList>
    </citation>
    <scope>NUCLEOTIDE SEQUENCE [LARGE SCALE GENOMIC DNA]</scope>
    <source>
        <strain evidence="2 3">CGMCC 1.05381</strain>
    </source>
</reference>
<dbReference type="OrthoDB" id="4990996at2"/>